<evidence type="ECO:0008006" key="4">
    <source>
        <dbReference type="Google" id="ProtNLM"/>
    </source>
</evidence>
<comment type="caution">
    <text evidence="2">The sequence shown here is derived from an EMBL/GenBank/DDBJ whole genome shotgun (WGS) entry which is preliminary data.</text>
</comment>
<reference evidence="2 3" key="1">
    <citation type="submission" date="2019-03" db="EMBL/GenBank/DDBJ databases">
        <title>Genomic Encyclopedia of Type Strains, Phase IV (KMG-IV): sequencing the most valuable type-strain genomes for metagenomic binning, comparative biology and taxonomic classification.</title>
        <authorList>
            <person name="Goeker M."/>
        </authorList>
    </citation>
    <scope>NUCLEOTIDE SEQUENCE [LARGE SCALE GENOMIC DNA]</scope>
    <source>
        <strain evidence="2 3">DSM 24455</strain>
    </source>
</reference>
<keyword evidence="3" id="KW-1185">Reference proteome</keyword>
<sequence length="393" mass="45491">MGGKKVREFIAGFVTVKVEVLNPEKFINMVSRYGMVMWDIERVNFTTLKLKMRYDQYRKIKTIARKTGAKIKIVNKHGAHFIFNKLRRRKFFIIGLIIFAAAIFYLSSIVWKIEITGNKNIETRRIYEALKKAGLSEGKFKHSIKLREVENAATKQINEISMMNIRFIGTYAKVEVVERTMPPSLIQRDKKSNIIASKDGKITRIIALQGQPKVKEGDIVKKGEILISGIVTDKNNVPLNITYAMGEIKAETWYDCTEEINLDYKYEIRTGQTKQKIYLIIGGKRVYLKNDRINFGKYDKIEEKSAVSLAGFDTPIEKVTEYYFEKVENSVKLSYEEAYQMAIEKAEEKLKKDMPQGIKIIDKKVEKSKEEGKVKVRVLYISEEDIGEEQEMK</sequence>
<dbReference type="RefSeq" id="WP_166636459.1">
    <property type="nucleotide sequence ID" value="NZ_SOAZ01000021.1"/>
</dbReference>
<accession>A0A4R7KA22</accession>
<keyword evidence="1" id="KW-1133">Transmembrane helix</keyword>
<dbReference type="PIRSF" id="PIRSF029895">
    <property type="entry name" value="SpoIV"/>
    <property type="match status" value="1"/>
</dbReference>
<evidence type="ECO:0000313" key="3">
    <source>
        <dbReference type="Proteomes" id="UP000295325"/>
    </source>
</evidence>
<keyword evidence="1" id="KW-0472">Membrane</keyword>
<dbReference type="EMBL" id="SOAZ01000021">
    <property type="protein sequence ID" value="TDT51098.1"/>
    <property type="molecule type" value="Genomic_DNA"/>
</dbReference>
<gene>
    <name evidence="2" type="ORF">EDD71_12124</name>
</gene>
<dbReference type="AlphaFoldDB" id="A0A4R7KA22"/>
<feature type="transmembrane region" description="Helical" evidence="1">
    <location>
        <begin position="91"/>
        <end position="111"/>
    </location>
</feature>
<dbReference type="Pfam" id="PF06898">
    <property type="entry name" value="YqfD"/>
    <property type="match status" value="1"/>
</dbReference>
<evidence type="ECO:0000256" key="1">
    <source>
        <dbReference type="SAM" id="Phobius"/>
    </source>
</evidence>
<evidence type="ECO:0000313" key="2">
    <source>
        <dbReference type="EMBL" id="TDT51098.1"/>
    </source>
</evidence>
<proteinExistence type="predicted"/>
<dbReference type="Proteomes" id="UP000295325">
    <property type="component" value="Unassembled WGS sequence"/>
</dbReference>
<dbReference type="NCBIfam" id="TIGR02876">
    <property type="entry name" value="spore_yqfD"/>
    <property type="match status" value="1"/>
</dbReference>
<keyword evidence="1" id="KW-0812">Transmembrane</keyword>
<name>A0A4R7KA22_9CLOT</name>
<protein>
    <recommendedName>
        <fullName evidence="4">Stage IV sporulation protein</fullName>
    </recommendedName>
</protein>
<organism evidence="2 3">
    <name type="scientific">Fonticella tunisiensis</name>
    <dbReference type="NCBI Taxonomy" id="1096341"/>
    <lineage>
        <taxon>Bacteria</taxon>
        <taxon>Bacillati</taxon>
        <taxon>Bacillota</taxon>
        <taxon>Clostridia</taxon>
        <taxon>Eubacteriales</taxon>
        <taxon>Clostridiaceae</taxon>
        <taxon>Fonticella</taxon>
    </lineage>
</organism>
<dbReference type="InterPro" id="IPR010690">
    <property type="entry name" value="YqfD"/>
</dbReference>